<evidence type="ECO:0000313" key="7">
    <source>
        <dbReference type="Proteomes" id="UP000323506"/>
    </source>
</evidence>
<dbReference type="GO" id="GO:0006952">
    <property type="term" value="P:defense response"/>
    <property type="evidence" value="ECO:0007669"/>
    <property type="project" value="UniProtKB-KW"/>
</dbReference>
<sequence length="543" mass="63511">MAEAVVFDLADSIIGKSSSLTLPETEPWLNVKDDVDDLRNTVSAIKANLLNAGERSATSTFTASLKKLKDALCDARNLLEELSSEIWRENMCARIQAVNKRLTSLESEFKIPFMAGTRLPGRFFVHKDEEQSVNDYSFQGRLTLQMIVDDITTASLEIYRSKMKTKKKILETYLYEKKRQSWLDGLLYAEVKTPNLLIFMSNGSKKRNRKFVSDDSLRQERKGIRKQRQLRYRGESLTSQPQRKSKRKECPFKNFIKWGSAQEMEKFYEDRTERRINNNGKIKYWERKLEGMEMRRMETKASQFLDDVPIFTKIMETKPSQHILCYIDQFKKQWLQSDPLVIKQEIQEIDRKYKDAVLAEDEAKRRLLLVGEKIEELDRQRSEFYFAHRWSEKVTSTDDRVSMLTREKEVLSKLRDLENQLYDKDNNKVEYKDFLGLEQALKKTAWGKTPDYLQPIAIRIEKARGKATDVFHIPAQVPVCAAIKEMEEFPVEDLDWDTLKKWGATLNYAKKYGFQVGFADKLLKKNLLAYLVIQNLPNSTAKN</sequence>
<dbReference type="Proteomes" id="UP000323506">
    <property type="component" value="Chromosome A11"/>
</dbReference>
<dbReference type="PANTHER" id="PTHR35021">
    <property type="match status" value="1"/>
</dbReference>
<evidence type="ECO:0000313" key="6">
    <source>
        <dbReference type="EMBL" id="TYG96844.1"/>
    </source>
</evidence>
<dbReference type="PANTHER" id="PTHR35021:SF8">
    <property type="entry name" value="FIBER PROTEIN FB17"/>
    <property type="match status" value="1"/>
</dbReference>
<evidence type="ECO:0000256" key="3">
    <source>
        <dbReference type="ARBA" id="ARBA00022821"/>
    </source>
</evidence>
<protein>
    <recommendedName>
        <fullName evidence="5">Disease resistance N-terminal domain-containing protein</fullName>
    </recommendedName>
</protein>
<evidence type="ECO:0000256" key="2">
    <source>
        <dbReference type="ARBA" id="ARBA00022741"/>
    </source>
</evidence>
<keyword evidence="1" id="KW-0677">Repeat</keyword>
<gene>
    <name evidence="6" type="ORF">ES288_A11G385700v1</name>
</gene>
<feature type="region of interest" description="Disordered" evidence="4">
    <location>
        <begin position="210"/>
        <end position="248"/>
    </location>
</feature>
<evidence type="ECO:0000256" key="4">
    <source>
        <dbReference type="SAM" id="MobiDB-lite"/>
    </source>
</evidence>
<reference evidence="6 7" key="1">
    <citation type="submission" date="2019-06" db="EMBL/GenBank/DDBJ databases">
        <title>WGS assembly of Gossypium darwinii.</title>
        <authorList>
            <person name="Chen Z.J."/>
            <person name="Sreedasyam A."/>
            <person name="Ando A."/>
            <person name="Song Q."/>
            <person name="De L."/>
            <person name="Hulse-Kemp A."/>
            <person name="Ding M."/>
            <person name="Ye W."/>
            <person name="Kirkbride R."/>
            <person name="Jenkins J."/>
            <person name="Plott C."/>
            <person name="Lovell J."/>
            <person name="Lin Y.-M."/>
            <person name="Vaughn R."/>
            <person name="Liu B."/>
            <person name="Li W."/>
            <person name="Simpson S."/>
            <person name="Scheffler B."/>
            <person name="Saski C."/>
            <person name="Grover C."/>
            <person name="Hu G."/>
            <person name="Conover J."/>
            <person name="Carlson J."/>
            <person name="Shu S."/>
            <person name="Boston L."/>
            <person name="Williams M."/>
            <person name="Peterson D."/>
            <person name="Mcgee K."/>
            <person name="Jones D."/>
            <person name="Wendel J."/>
            <person name="Stelly D."/>
            <person name="Grimwood J."/>
            <person name="Schmutz J."/>
        </authorList>
    </citation>
    <scope>NUCLEOTIDE SEQUENCE [LARGE SCALE GENOMIC DNA]</scope>
    <source>
        <strain evidence="6">1808015.09</strain>
    </source>
</reference>
<dbReference type="InterPro" id="IPR041118">
    <property type="entry name" value="Rx_N"/>
</dbReference>
<keyword evidence="2" id="KW-0547">Nucleotide-binding</keyword>
<keyword evidence="7" id="KW-1185">Reference proteome</keyword>
<feature type="compositionally biased region" description="Basic and acidic residues" evidence="4">
    <location>
        <begin position="211"/>
        <end position="222"/>
    </location>
</feature>
<dbReference type="Pfam" id="PF18052">
    <property type="entry name" value="Rx_N"/>
    <property type="match status" value="1"/>
</dbReference>
<dbReference type="GO" id="GO:0000166">
    <property type="term" value="F:nucleotide binding"/>
    <property type="evidence" value="ECO:0007669"/>
    <property type="project" value="UniProtKB-KW"/>
</dbReference>
<evidence type="ECO:0000256" key="1">
    <source>
        <dbReference type="ARBA" id="ARBA00022737"/>
    </source>
</evidence>
<organism evidence="6 7">
    <name type="scientific">Gossypium darwinii</name>
    <name type="common">Darwin's cotton</name>
    <name type="synonym">Gossypium barbadense var. darwinii</name>
    <dbReference type="NCBI Taxonomy" id="34276"/>
    <lineage>
        <taxon>Eukaryota</taxon>
        <taxon>Viridiplantae</taxon>
        <taxon>Streptophyta</taxon>
        <taxon>Embryophyta</taxon>
        <taxon>Tracheophyta</taxon>
        <taxon>Spermatophyta</taxon>
        <taxon>Magnoliopsida</taxon>
        <taxon>eudicotyledons</taxon>
        <taxon>Gunneridae</taxon>
        <taxon>Pentapetalae</taxon>
        <taxon>rosids</taxon>
        <taxon>malvids</taxon>
        <taxon>Malvales</taxon>
        <taxon>Malvaceae</taxon>
        <taxon>Malvoideae</taxon>
        <taxon>Gossypium</taxon>
    </lineage>
</organism>
<evidence type="ECO:0000259" key="5">
    <source>
        <dbReference type="Pfam" id="PF18052"/>
    </source>
</evidence>
<dbReference type="AlphaFoldDB" id="A0A5D2ET34"/>
<dbReference type="EMBL" id="CM017698">
    <property type="protein sequence ID" value="TYG96844.1"/>
    <property type="molecule type" value="Genomic_DNA"/>
</dbReference>
<accession>A0A5D2ET34</accession>
<feature type="domain" description="Disease resistance N-terminal" evidence="5">
    <location>
        <begin position="12"/>
        <end position="90"/>
    </location>
</feature>
<dbReference type="Gene3D" id="1.20.5.4130">
    <property type="match status" value="1"/>
</dbReference>
<proteinExistence type="predicted"/>
<name>A0A5D2ET34_GOSDA</name>
<keyword evidence="3" id="KW-0611">Plant defense</keyword>